<gene>
    <name evidence="3" type="primary">tenA</name>
    <name evidence="3" type="ORF">GL300_08560</name>
</gene>
<evidence type="ECO:0000256" key="1">
    <source>
        <dbReference type="RuleBase" id="RU363093"/>
    </source>
</evidence>
<dbReference type="UniPathway" id="UPA00060"/>
<dbReference type="GO" id="GO:0005829">
    <property type="term" value="C:cytosol"/>
    <property type="evidence" value="ECO:0007669"/>
    <property type="project" value="TreeGrafter"/>
</dbReference>
<dbReference type="GO" id="GO:0009229">
    <property type="term" value="P:thiamine diphosphate biosynthetic process"/>
    <property type="evidence" value="ECO:0007669"/>
    <property type="project" value="UniProtKB-UniPathway"/>
</dbReference>
<dbReference type="PANTHER" id="PTHR43198:SF2">
    <property type="entry name" value="SI:CH1073-67J19.1-RELATED"/>
    <property type="match status" value="1"/>
</dbReference>
<dbReference type="OrthoDB" id="34166at2"/>
<dbReference type="AlphaFoldDB" id="A0A844HM50"/>
<keyword evidence="4" id="KW-1185">Reference proteome</keyword>
<comment type="function">
    <text evidence="1">Catalyzes an amino-pyrimidine hydrolysis reaction at the C5' of the pyrimidine moiety of thiamine compounds, a reaction that is part of a thiamine salvage pathway.</text>
</comment>
<dbReference type="SUPFAM" id="SSF48613">
    <property type="entry name" value="Heme oxygenase-like"/>
    <property type="match status" value="1"/>
</dbReference>
<protein>
    <recommendedName>
        <fullName evidence="1">Aminopyrimidine aminohydrolase</fullName>
        <ecNumber evidence="1">3.5.99.2</ecNumber>
    </recommendedName>
</protein>
<feature type="domain" description="Thiaminase-2/PQQC" evidence="2">
    <location>
        <begin position="12"/>
        <end position="218"/>
    </location>
</feature>
<comment type="caution">
    <text evidence="3">The sequence shown here is derived from an EMBL/GenBank/DDBJ whole genome shotgun (WGS) entry which is preliminary data.</text>
</comment>
<accession>A0A844HM50</accession>
<dbReference type="InterPro" id="IPR050967">
    <property type="entry name" value="Thiamine_Salvage_TenA"/>
</dbReference>
<keyword evidence="1" id="KW-0378">Hydrolase</keyword>
<dbReference type="GO" id="GO:0050334">
    <property type="term" value="F:thiaminase activity"/>
    <property type="evidence" value="ECO:0007669"/>
    <property type="project" value="UniProtKB-EC"/>
</dbReference>
<dbReference type="Gene3D" id="1.20.910.10">
    <property type="entry name" value="Heme oxygenase-like"/>
    <property type="match status" value="1"/>
</dbReference>
<comment type="similarity">
    <text evidence="1">Belongs to the TenA family.</text>
</comment>
<reference evidence="3 4" key="1">
    <citation type="submission" date="2019-11" db="EMBL/GenBank/DDBJ databases">
        <authorList>
            <person name="Dong K."/>
        </authorList>
    </citation>
    <scope>NUCLEOTIDE SEQUENCE [LARGE SCALE GENOMIC DNA]</scope>
    <source>
        <strain evidence="3 4">NBRC 112902</strain>
    </source>
</reference>
<dbReference type="EMBL" id="WMIG01000002">
    <property type="protein sequence ID" value="MTH59265.1"/>
    <property type="molecule type" value="Genomic_DNA"/>
</dbReference>
<dbReference type="InterPro" id="IPR027574">
    <property type="entry name" value="Thiaminase_II"/>
</dbReference>
<dbReference type="InterPro" id="IPR016084">
    <property type="entry name" value="Haem_Oase-like_multi-hlx"/>
</dbReference>
<comment type="catalytic activity">
    <reaction evidence="1">
        <text>thiamine + H2O = 5-(2-hydroxyethyl)-4-methylthiazole + 4-amino-5-hydroxymethyl-2-methylpyrimidine + H(+)</text>
        <dbReference type="Rhea" id="RHEA:17509"/>
        <dbReference type="ChEBI" id="CHEBI:15377"/>
        <dbReference type="ChEBI" id="CHEBI:15378"/>
        <dbReference type="ChEBI" id="CHEBI:16892"/>
        <dbReference type="ChEBI" id="CHEBI:17957"/>
        <dbReference type="ChEBI" id="CHEBI:18385"/>
        <dbReference type="EC" id="3.5.99.2"/>
    </reaction>
</comment>
<organism evidence="3 4">
    <name type="scientific">Paracoccus litorisediminis</name>
    <dbReference type="NCBI Taxonomy" id="2006130"/>
    <lineage>
        <taxon>Bacteria</taxon>
        <taxon>Pseudomonadati</taxon>
        <taxon>Pseudomonadota</taxon>
        <taxon>Alphaproteobacteria</taxon>
        <taxon>Rhodobacterales</taxon>
        <taxon>Paracoccaceae</taxon>
        <taxon>Paracoccus</taxon>
    </lineage>
</organism>
<dbReference type="InterPro" id="IPR004305">
    <property type="entry name" value="Thiaminase-2/PQQC"/>
</dbReference>
<dbReference type="Pfam" id="PF03070">
    <property type="entry name" value="TENA_THI-4"/>
    <property type="match status" value="1"/>
</dbReference>
<dbReference type="GO" id="GO:0009228">
    <property type="term" value="P:thiamine biosynthetic process"/>
    <property type="evidence" value="ECO:0007669"/>
    <property type="project" value="UniProtKB-KW"/>
</dbReference>
<evidence type="ECO:0000313" key="4">
    <source>
        <dbReference type="Proteomes" id="UP000449846"/>
    </source>
</evidence>
<evidence type="ECO:0000313" key="3">
    <source>
        <dbReference type="EMBL" id="MTH59265.1"/>
    </source>
</evidence>
<keyword evidence="1" id="KW-0784">Thiamine biosynthesis</keyword>
<dbReference type="CDD" id="cd19367">
    <property type="entry name" value="TenA_C_ScTHI20-like"/>
    <property type="match status" value="1"/>
</dbReference>
<evidence type="ECO:0000259" key="2">
    <source>
        <dbReference type="Pfam" id="PF03070"/>
    </source>
</evidence>
<name>A0A844HM50_9RHOB</name>
<dbReference type="RefSeq" id="WP_155039170.1">
    <property type="nucleotide sequence ID" value="NZ_JBHGCD010000002.1"/>
</dbReference>
<comment type="catalytic activity">
    <reaction evidence="1">
        <text>4-amino-5-aminomethyl-2-methylpyrimidine + H2O = 4-amino-5-hydroxymethyl-2-methylpyrimidine + NH4(+)</text>
        <dbReference type="Rhea" id="RHEA:31799"/>
        <dbReference type="ChEBI" id="CHEBI:15377"/>
        <dbReference type="ChEBI" id="CHEBI:16892"/>
        <dbReference type="ChEBI" id="CHEBI:28938"/>
        <dbReference type="ChEBI" id="CHEBI:63416"/>
        <dbReference type="EC" id="3.5.99.2"/>
    </reaction>
</comment>
<dbReference type="Proteomes" id="UP000449846">
    <property type="component" value="Unassembled WGS sequence"/>
</dbReference>
<dbReference type="EC" id="3.5.99.2" evidence="1"/>
<dbReference type="NCBIfam" id="TIGR04306">
    <property type="entry name" value="salvage_TenA"/>
    <property type="match status" value="1"/>
</dbReference>
<comment type="pathway">
    <text evidence="1">Cofactor biosynthesis; thiamine diphosphate biosynthesis.</text>
</comment>
<sequence length="222" mass="24779">MSYGHTFANWRDAASDWDAYTRHPFVQGMCDGTLPRVDFLTYLVQDYLFLIHFSRAWALAVVKAGDLDEMRACSATVHALLDHEMSLHVQTCAAAGIDIEAMTRTPEAMTNIAYTRYVMDAGLSGDFLDLLAALMPCVLGYGEIGTRLAREAANDTPYRDWIETYAGPEYQEACAKAGALLDNAIRKRLGDNPEALPRWTALRERFATATRLEVAFWDLGRA</sequence>
<proteinExistence type="inferred from homology"/>
<dbReference type="PANTHER" id="PTHR43198">
    <property type="entry name" value="BIFUNCTIONAL TH2 PROTEIN"/>
    <property type="match status" value="1"/>
</dbReference>